<keyword evidence="1" id="KW-0732">Signal</keyword>
<protein>
    <recommendedName>
        <fullName evidence="2">Double Cache domain-containing protein</fullName>
    </recommendedName>
</protein>
<dbReference type="Gene3D" id="3.30.450.20">
    <property type="entry name" value="PAS domain"/>
    <property type="match status" value="1"/>
</dbReference>
<dbReference type="AlphaFoldDB" id="A0A0S6W9B5"/>
<name>A0A0S6W9B5_VECG1</name>
<dbReference type="eggNOG" id="COG4564">
    <property type="taxonomic scope" value="Bacteria"/>
</dbReference>
<sequence length="169" mass="19598">MRKYMMSVMVVGCALCLVASVVFAQDKELSPIAKKTKAIVEAAHAFVSEHSEDMAAVQKAFEEDPRFRDDENGLYIFMHCYNAEKEEAICCGQGENPALVGRNMWNLRTPSGRLVFHEYVELIEKYDEFWLEYDWLNPQQKIQTKHSFFKKIVLKDGRNAWVGCGYWKN</sequence>
<feature type="chain" id="PRO_5006631647" description="Double Cache domain-containing protein" evidence="1">
    <location>
        <begin position="25"/>
        <end position="169"/>
    </location>
</feature>
<evidence type="ECO:0000313" key="3">
    <source>
        <dbReference type="EMBL" id="GAK55035.1"/>
    </source>
</evidence>
<proteinExistence type="predicted"/>
<dbReference type="STRING" id="1499967.U27_01866"/>
<accession>A0A0S6W9B5</accession>
<evidence type="ECO:0000259" key="2">
    <source>
        <dbReference type="Pfam" id="PF08269"/>
    </source>
</evidence>
<reference evidence="3" key="1">
    <citation type="journal article" date="2015" name="PeerJ">
        <title>First genomic representation of candidate bacterial phylum KSB3 points to enhanced environmental sensing as a trigger of wastewater bulking.</title>
        <authorList>
            <person name="Sekiguchi Y."/>
            <person name="Ohashi A."/>
            <person name="Parks D.H."/>
            <person name="Yamauchi T."/>
            <person name="Tyson G.W."/>
            <person name="Hugenholtz P."/>
        </authorList>
    </citation>
    <scope>NUCLEOTIDE SEQUENCE [LARGE SCALE GENOMIC DNA]</scope>
</reference>
<dbReference type="HOGENOM" id="CLU_1479768_0_0_0"/>
<feature type="domain" description="Double Cache" evidence="2">
    <location>
        <begin position="88"/>
        <end position="152"/>
    </location>
</feature>
<gene>
    <name evidence="3" type="ORF">U27_01866</name>
</gene>
<dbReference type="InterPro" id="IPR004010">
    <property type="entry name" value="Double_Cache_2"/>
</dbReference>
<evidence type="ECO:0000256" key="1">
    <source>
        <dbReference type="SAM" id="SignalP"/>
    </source>
</evidence>
<dbReference type="EMBL" id="DF820463">
    <property type="protein sequence ID" value="GAK55035.1"/>
    <property type="molecule type" value="Genomic_DNA"/>
</dbReference>
<organism evidence="3">
    <name type="scientific">Vecturithrix granuli</name>
    <dbReference type="NCBI Taxonomy" id="1499967"/>
    <lineage>
        <taxon>Bacteria</taxon>
        <taxon>Candidatus Moduliflexota</taxon>
        <taxon>Candidatus Vecturitrichia</taxon>
        <taxon>Candidatus Vecturitrichales</taxon>
        <taxon>Candidatus Vecturitrichaceae</taxon>
        <taxon>Candidatus Vecturithrix</taxon>
    </lineage>
</organism>
<dbReference type="Proteomes" id="UP000030661">
    <property type="component" value="Unassembled WGS sequence"/>
</dbReference>
<evidence type="ECO:0000313" key="4">
    <source>
        <dbReference type="Proteomes" id="UP000030661"/>
    </source>
</evidence>
<keyword evidence="4" id="KW-1185">Reference proteome</keyword>
<feature type="signal peptide" evidence="1">
    <location>
        <begin position="1"/>
        <end position="24"/>
    </location>
</feature>
<dbReference type="Pfam" id="PF08269">
    <property type="entry name" value="dCache_2"/>
    <property type="match status" value="1"/>
</dbReference>